<dbReference type="EMBL" id="JBDODL010005032">
    <property type="protein sequence ID" value="MES1923185.1"/>
    <property type="molecule type" value="Genomic_DNA"/>
</dbReference>
<proteinExistence type="predicted"/>
<protein>
    <submittedName>
        <fullName evidence="1">Uncharacterized protein</fullName>
    </submittedName>
</protein>
<keyword evidence="2" id="KW-1185">Reference proteome</keyword>
<name>A0ABV2AU43_9EUKA</name>
<comment type="caution">
    <text evidence="1">The sequence shown here is derived from an EMBL/GenBank/DDBJ whole genome shotgun (WGS) entry which is preliminary data.</text>
</comment>
<accession>A0ABV2AU43</accession>
<evidence type="ECO:0000313" key="2">
    <source>
        <dbReference type="Proteomes" id="UP001439008"/>
    </source>
</evidence>
<reference evidence="1 2" key="1">
    <citation type="journal article" date="2024" name="BMC Biol.">
        <title>Comparative genomics of Ascetosporea gives new insight into the evolutionary basis for animal parasitism in Rhizaria.</title>
        <authorList>
            <person name="Hiltunen Thoren M."/>
            <person name="Onut-Brannstrom I."/>
            <person name="Alfjorden A."/>
            <person name="Peckova H."/>
            <person name="Swords F."/>
            <person name="Hooper C."/>
            <person name="Holzer A.S."/>
            <person name="Bass D."/>
            <person name="Burki F."/>
        </authorList>
    </citation>
    <scope>NUCLEOTIDE SEQUENCE [LARGE SCALE GENOMIC DNA]</scope>
    <source>
        <strain evidence="1">20-A016</strain>
    </source>
</reference>
<dbReference type="Proteomes" id="UP001439008">
    <property type="component" value="Unassembled WGS sequence"/>
</dbReference>
<gene>
    <name evidence="1" type="ORF">MHBO_004731</name>
</gene>
<evidence type="ECO:0000313" key="1">
    <source>
        <dbReference type="EMBL" id="MES1923185.1"/>
    </source>
</evidence>
<organism evidence="1 2">
    <name type="scientific">Bonamia ostreae</name>
    <dbReference type="NCBI Taxonomy" id="126728"/>
    <lineage>
        <taxon>Eukaryota</taxon>
        <taxon>Sar</taxon>
        <taxon>Rhizaria</taxon>
        <taxon>Endomyxa</taxon>
        <taxon>Ascetosporea</taxon>
        <taxon>Haplosporida</taxon>
        <taxon>Bonamia</taxon>
    </lineage>
</organism>
<sequence>MESPKVELGIGFPTIVEGQQTVGELPRVQNLILQVGGSPYSDALLPLTRPWVAVEECFI</sequence>